<evidence type="ECO:0000256" key="2">
    <source>
        <dbReference type="ARBA" id="ARBA00022723"/>
    </source>
</evidence>
<dbReference type="EMBL" id="CP011454">
    <property type="protein sequence ID" value="AMW06530.1"/>
    <property type="molecule type" value="Genomic_DNA"/>
</dbReference>
<evidence type="ECO:0000259" key="6">
    <source>
        <dbReference type="PROSITE" id="PS51007"/>
    </source>
</evidence>
<dbReference type="GO" id="GO:0046872">
    <property type="term" value="F:metal ion binding"/>
    <property type="evidence" value="ECO:0007669"/>
    <property type="project" value="UniProtKB-KW"/>
</dbReference>
<dbReference type="PROSITE" id="PS51007">
    <property type="entry name" value="CYTC"/>
    <property type="match status" value="1"/>
</dbReference>
<reference evidence="7 8" key="1">
    <citation type="journal article" date="2014" name="Proc. Natl. Acad. Sci. U.S.A.">
        <title>Functional type 2 photosynthetic reaction centers found in the rare bacterial phylum Gemmatimonadetes.</title>
        <authorList>
            <person name="Zeng Y."/>
            <person name="Feng F."/>
            <person name="Medova H."/>
            <person name="Dean J."/>
            <person name="Koblizek M."/>
        </authorList>
    </citation>
    <scope>NUCLEOTIDE SEQUENCE [LARGE SCALE GENOMIC DNA]</scope>
    <source>
        <strain evidence="7 8">AP64</strain>
    </source>
</reference>
<dbReference type="Pfam" id="PF13442">
    <property type="entry name" value="Cytochrome_CBB3"/>
    <property type="match status" value="1"/>
</dbReference>
<protein>
    <recommendedName>
        <fullName evidence="6">Cytochrome c domain-containing protein</fullName>
    </recommendedName>
</protein>
<dbReference type="Gene3D" id="1.10.760.10">
    <property type="entry name" value="Cytochrome c-like domain"/>
    <property type="match status" value="1"/>
</dbReference>
<dbReference type="PANTHER" id="PTHR35008">
    <property type="entry name" value="BLL4482 PROTEIN-RELATED"/>
    <property type="match status" value="1"/>
</dbReference>
<evidence type="ECO:0000256" key="3">
    <source>
        <dbReference type="ARBA" id="ARBA00023004"/>
    </source>
</evidence>
<dbReference type="Proteomes" id="UP000076404">
    <property type="component" value="Chromosome"/>
</dbReference>
<dbReference type="InterPro" id="IPR036909">
    <property type="entry name" value="Cyt_c-like_dom_sf"/>
</dbReference>
<proteinExistence type="predicted"/>
<dbReference type="InterPro" id="IPR051459">
    <property type="entry name" value="Cytochrome_c-type_DH"/>
</dbReference>
<dbReference type="GO" id="GO:0020037">
    <property type="term" value="F:heme binding"/>
    <property type="evidence" value="ECO:0007669"/>
    <property type="project" value="InterPro"/>
</dbReference>
<organism evidence="7 8">
    <name type="scientific">Gemmatimonas phototrophica</name>
    <dbReference type="NCBI Taxonomy" id="1379270"/>
    <lineage>
        <taxon>Bacteria</taxon>
        <taxon>Pseudomonadati</taxon>
        <taxon>Gemmatimonadota</taxon>
        <taxon>Gemmatimonadia</taxon>
        <taxon>Gemmatimonadales</taxon>
        <taxon>Gemmatimonadaceae</taxon>
        <taxon>Gemmatimonas</taxon>
    </lineage>
</organism>
<dbReference type="InterPro" id="IPR009056">
    <property type="entry name" value="Cyt_c-like_dom"/>
</dbReference>
<feature type="domain" description="Cytochrome c" evidence="6">
    <location>
        <begin position="5"/>
        <end position="97"/>
    </location>
</feature>
<reference evidence="7 8" key="2">
    <citation type="journal article" date="2016" name="Environ. Microbiol. Rep.">
        <title>Metagenomic evidence for the presence of phototrophic Gemmatimonadetes bacteria in diverse environments.</title>
        <authorList>
            <person name="Zeng Y."/>
            <person name="Baumbach J."/>
            <person name="Barbosa E.G."/>
            <person name="Azevedo V."/>
            <person name="Zhang C."/>
            <person name="Koblizek M."/>
        </authorList>
    </citation>
    <scope>NUCLEOTIDE SEQUENCE [LARGE SCALE GENOMIC DNA]</scope>
    <source>
        <strain evidence="7 8">AP64</strain>
    </source>
</reference>
<evidence type="ECO:0000313" key="8">
    <source>
        <dbReference type="Proteomes" id="UP000076404"/>
    </source>
</evidence>
<dbReference type="PANTHER" id="PTHR35008:SF4">
    <property type="entry name" value="BLL4482 PROTEIN"/>
    <property type="match status" value="1"/>
</dbReference>
<evidence type="ECO:0000313" key="7">
    <source>
        <dbReference type="EMBL" id="AMW06530.1"/>
    </source>
</evidence>
<dbReference type="SUPFAM" id="SSF46626">
    <property type="entry name" value="Cytochrome c"/>
    <property type="match status" value="1"/>
</dbReference>
<accession>A0A143BPV2</accession>
<dbReference type="eggNOG" id="COG2010">
    <property type="taxonomic scope" value="Bacteria"/>
</dbReference>
<keyword evidence="1 4" id="KW-0349">Heme</keyword>
<dbReference type="STRING" id="1379270.GEMMAAP_03745"/>
<keyword evidence="3 4" id="KW-0408">Iron</keyword>
<dbReference type="KEGG" id="gph:GEMMAAP_03745"/>
<evidence type="ECO:0000256" key="1">
    <source>
        <dbReference type="ARBA" id="ARBA00022617"/>
    </source>
</evidence>
<dbReference type="GO" id="GO:0009055">
    <property type="term" value="F:electron transfer activity"/>
    <property type="evidence" value="ECO:0007669"/>
    <property type="project" value="InterPro"/>
</dbReference>
<dbReference type="AlphaFoldDB" id="A0A143BPV2"/>
<gene>
    <name evidence="7" type="ORF">GEMMAAP_03745</name>
</gene>
<feature type="region of interest" description="Disordered" evidence="5">
    <location>
        <begin position="25"/>
        <end position="51"/>
    </location>
</feature>
<evidence type="ECO:0000256" key="5">
    <source>
        <dbReference type="SAM" id="MobiDB-lite"/>
    </source>
</evidence>
<keyword evidence="2 4" id="KW-0479">Metal-binding</keyword>
<name>A0A143BPV2_9BACT</name>
<evidence type="ECO:0000256" key="4">
    <source>
        <dbReference type="PROSITE-ProRule" id="PRU00433"/>
    </source>
</evidence>
<sequence>MSPAAGSTDGKTLYAQWCAGCHGATGKGDGPNAARLPVPPAKHGDGKAMSARSDDALFDTIEAGGAIMNKSHRMPAFGGSLTSLQIRALVQYIRTLCNCQPPAWSRDGLQP</sequence>
<keyword evidence="8" id="KW-1185">Reference proteome</keyword>